<feature type="region of interest" description="Disordered" evidence="1">
    <location>
        <begin position="37"/>
        <end position="73"/>
    </location>
</feature>
<keyword evidence="3" id="KW-1185">Reference proteome</keyword>
<comment type="caution">
    <text evidence="2">The sequence shown here is derived from an EMBL/GenBank/DDBJ whole genome shotgun (WGS) entry which is preliminary data.</text>
</comment>
<sequence>MGHALRVVNPGLDADRQISGGQSAHDLAHVRGLPAQAADQPANHYAAHHQGRDNRKSGHAERDDQRPSTGGLALGKQGLEISIHFACHVVDPIDARCRSLEPESWIHVQRALQPALLRDLAQSRDLVDIASLDHRLVGAGGLRRRVRSERLQVDFVASQDADEPAVGVQIEGVRHKGGVQGCAFAPGILLGIGQHEIGGGFSGKLCVLGYLGDRTDDLEAGGDRLGVASDGLSRLDRQAIDVLACFAQGSRDVDRRLRHRAQ</sequence>
<dbReference type="Proteomes" id="UP000020218">
    <property type="component" value="Unassembled WGS sequence"/>
</dbReference>
<evidence type="ECO:0000313" key="3">
    <source>
        <dbReference type="Proteomes" id="UP000020218"/>
    </source>
</evidence>
<reference evidence="2" key="1">
    <citation type="submission" date="2014-02" db="EMBL/GenBank/DDBJ databases">
        <title>Expanding our view of genomic diversity in Candidatus Accumulibacter clades.</title>
        <authorList>
            <person name="Skennerton C.T."/>
            <person name="Barr J.J."/>
            <person name="Slater F.R."/>
            <person name="Bond P.L."/>
            <person name="Tyson G.W."/>
        </authorList>
    </citation>
    <scope>NUCLEOTIDE SEQUENCE [LARGE SCALE GENOMIC DNA]</scope>
</reference>
<feature type="compositionally biased region" description="Basic and acidic residues" evidence="1">
    <location>
        <begin position="50"/>
        <end position="66"/>
    </location>
</feature>
<gene>
    <name evidence="2" type="ORF">AW08_02260</name>
</gene>
<protein>
    <submittedName>
        <fullName evidence="2">Uncharacterized protein</fullName>
    </submittedName>
</protein>
<organism evidence="2 3">
    <name type="scientific">Candidatus Accumulibacter adjunctus</name>
    <dbReference type="NCBI Taxonomy" id="1454001"/>
    <lineage>
        <taxon>Bacteria</taxon>
        <taxon>Pseudomonadati</taxon>
        <taxon>Pseudomonadota</taxon>
        <taxon>Betaproteobacteria</taxon>
        <taxon>Candidatus Accumulibacter</taxon>
    </lineage>
</organism>
<name>A0A011MBQ3_9PROT</name>
<dbReference type="AlphaFoldDB" id="A0A011MBQ3"/>
<accession>A0A011MBQ3</accession>
<evidence type="ECO:0000256" key="1">
    <source>
        <dbReference type="SAM" id="MobiDB-lite"/>
    </source>
</evidence>
<dbReference type="EMBL" id="JFAX01000012">
    <property type="protein sequence ID" value="EXI67158.1"/>
    <property type="molecule type" value="Genomic_DNA"/>
</dbReference>
<evidence type="ECO:0000313" key="2">
    <source>
        <dbReference type="EMBL" id="EXI67158.1"/>
    </source>
</evidence>
<proteinExistence type="predicted"/>